<dbReference type="STRING" id="1789004.FEMY_18500"/>
<dbReference type="CDD" id="cd00773">
    <property type="entry name" value="HisRS-like_core"/>
    <property type="match status" value="1"/>
</dbReference>
<feature type="binding site" evidence="9">
    <location>
        <begin position="81"/>
        <end position="83"/>
    </location>
    <ligand>
        <name>L-histidine</name>
        <dbReference type="ChEBI" id="CHEBI:57595"/>
    </ligand>
</feature>
<keyword evidence="5 8" id="KW-0963">Cytoplasm</keyword>
<evidence type="ECO:0000256" key="9">
    <source>
        <dbReference type="PIRSR" id="PIRSR001549-1"/>
    </source>
</evidence>
<dbReference type="HAMAP" id="MF_00125">
    <property type="entry name" value="HisZ"/>
    <property type="match status" value="1"/>
</dbReference>
<gene>
    <name evidence="8 11" type="primary">hisZ</name>
    <name evidence="11" type="ORF">FEMY_18500</name>
</gene>
<dbReference type="Proteomes" id="UP000075653">
    <property type="component" value="Unassembled WGS sequence"/>
</dbReference>
<evidence type="ECO:0000313" key="12">
    <source>
        <dbReference type="Proteomes" id="UP000075653"/>
    </source>
</evidence>
<evidence type="ECO:0000259" key="10">
    <source>
        <dbReference type="Pfam" id="PF13393"/>
    </source>
</evidence>
<comment type="subcellular location">
    <subcellularLocation>
        <location evidence="1 8">Cytoplasm</location>
    </subcellularLocation>
</comment>
<dbReference type="PATRIC" id="fig|1789004.3.peg.1891"/>
<evidence type="ECO:0000256" key="8">
    <source>
        <dbReference type="HAMAP-Rule" id="MF_00125"/>
    </source>
</evidence>
<dbReference type="GO" id="GO:0016757">
    <property type="term" value="F:glycosyltransferase activity"/>
    <property type="evidence" value="ECO:0007669"/>
    <property type="project" value="UniProtKB-KW"/>
</dbReference>
<dbReference type="InterPro" id="IPR045864">
    <property type="entry name" value="aa-tRNA-synth_II/BPL/LPL"/>
</dbReference>
<name>A0A149VWM0_9PROT</name>
<keyword evidence="11" id="KW-0808">Transferase</keyword>
<comment type="caution">
    <text evidence="11">The sequence shown here is derived from an EMBL/GenBank/DDBJ whole genome shotgun (WGS) entry which is preliminary data.</text>
</comment>
<proteinExistence type="inferred from homology"/>
<keyword evidence="6 8" id="KW-0368">Histidine biosynthesis</keyword>
<dbReference type="SUPFAM" id="SSF55681">
    <property type="entry name" value="Class II aaRS and biotin synthetases"/>
    <property type="match status" value="1"/>
</dbReference>
<keyword evidence="12" id="KW-1185">Reference proteome</keyword>
<dbReference type="UniPathway" id="UPA00031">
    <property type="reaction ID" value="UER00006"/>
</dbReference>
<evidence type="ECO:0000256" key="4">
    <source>
        <dbReference type="ARBA" id="ARBA00020397"/>
    </source>
</evidence>
<dbReference type="GO" id="GO:0005737">
    <property type="term" value="C:cytoplasm"/>
    <property type="evidence" value="ECO:0007669"/>
    <property type="project" value="UniProtKB-SubCell"/>
</dbReference>
<dbReference type="NCBIfam" id="NF009086">
    <property type="entry name" value="PRK12421.1"/>
    <property type="match status" value="1"/>
</dbReference>
<evidence type="ECO:0000256" key="3">
    <source>
        <dbReference type="ARBA" id="ARBA00005539"/>
    </source>
</evidence>
<comment type="similarity">
    <text evidence="3 8">Belongs to the class-II aminoacyl-tRNA synthetase family. HisZ subfamily.</text>
</comment>
<evidence type="ECO:0000256" key="2">
    <source>
        <dbReference type="ARBA" id="ARBA00004667"/>
    </source>
</evidence>
<evidence type="ECO:0000256" key="6">
    <source>
        <dbReference type="ARBA" id="ARBA00023102"/>
    </source>
</evidence>
<comment type="miscellaneous">
    <text evidence="8">This function is generally fulfilled by the C-terminal part of HisG, which is missing in some bacteria such as this one.</text>
</comment>
<comment type="pathway">
    <text evidence="2 8">Amino-acid biosynthesis; L-histidine biosynthesis; L-histidine from 5-phospho-alpha-D-ribose 1-diphosphate: step 1/9.</text>
</comment>
<dbReference type="Pfam" id="PF13393">
    <property type="entry name" value="tRNA-synt_His"/>
    <property type="match status" value="1"/>
</dbReference>
<evidence type="ECO:0000256" key="1">
    <source>
        <dbReference type="ARBA" id="ARBA00004496"/>
    </source>
</evidence>
<dbReference type="AlphaFoldDB" id="A0A149VWM0"/>
<comment type="subunit">
    <text evidence="8">Heteromultimer composed of HisG and HisZ subunits.</text>
</comment>
<dbReference type="PANTHER" id="PTHR11476:SF7">
    <property type="entry name" value="HISTIDINE--TRNA LIGASE"/>
    <property type="match status" value="1"/>
</dbReference>
<feature type="domain" description="Class II Histidinyl-tRNA synthetase (HisRS)-like catalytic core" evidence="10">
    <location>
        <begin position="10"/>
        <end position="316"/>
    </location>
</feature>
<dbReference type="NCBIfam" id="NF008935">
    <property type="entry name" value="PRK12292.1-1"/>
    <property type="match status" value="1"/>
</dbReference>
<feature type="binding site" evidence="9">
    <location>
        <position position="124"/>
    </location>
    <ligand>
        <name>L-histidine</name>
        <dbReference type="ChEBI" id="CHEBI:57595"/>
    </ligand>
</feature>
<keyword evidence="11" id="KW-0328">Glycosyltransferase</keyword>
<evidence type="ECO:0000256" key="7">
    <source>
        <dbReference type="ARBA" id="ARBA00025246"/>
    </source>
</evidence>
<dbReference type="InterPro" id="IPR004516">
    <property type="entry name" value="HisRS/HisZ"/>
</dbReference>
<evidence type="ECO:0000256" key="5">
    <source>
        <dbReference type="ARBA" id="ARBA00022490"/>
    </source>
</evidence>
<dbReference type="Gene3D" id="3.30.930.10">
    <property type="entry name" value="Bira Bifunctional Protein, Domain 2"/>
    <property type="match status" value="1"/>
</dbReference>
<sequence>MTYRWLLPDHIEDLLPESAWCLEGARRLLLDTLRGRGYQLVIPPLVEFVESLAVEAGQELGPLTFSLVDPLSGRQLGLRSDMTLQAARIDAHGMNHQGVNRLCYAGAVVHTHPEAPTRSREPFQVGAELYGVVGLEGDLEILNLLLACLEQLGLKEVRVDVGQVALFRRMVEQAGLNRSQTAQVTEILQQRDVPSLKRWAHALPTPWNWRFSALGELNGSPGQVLEAARQALAGWADLESMLAPLDAVQQHLPAHTALSFDLAELHGVHYHSGLVFAVYCPGFAEAVARGGRYDDIGESFGQARPAVGFSLDLKALLPRLKTFQ</sequence>
<dbReference type="RefSeq" id="WP_062188302.1">
    <property type="nucleotide sequence ID" value="NZ_LRRD01000046.1"/>
</dbReference>
<dbReference type="GO" id="GO:0000105">
    <property type="term" value="P:L-histidine biosynthetic process"/>
    <property type="evidence" value="ECO:0007669"/>
    <property type="project" value="UniProtKB-UniRule"/>
</dbReference>
<dbReference type="EMBL" id="LRRD01000046">
    <property type="protein sequence ID" value="KXW57625.1"/>
    <property type="molecule type" value="Genomic_DNA"/>
</dbReference>
<accession>A0A149VWM0</accession>
<dbReference type="InterPro" id="IPR041715">
    <property type="entry name" value="HisRS-like_core"/>
</dbReference>
<dbReference type="PANTHER" id="PTHR11476">
    <property type="entry name" value="HISTIDYL-TRNA SYNTHETASE"/>
    <property type="match status" value="1"/>
</dbReference>
<dbReference type="PIRSF" id="PIRSF001549">
    <property type="entry name" value="His-tRNA_synth"/>
    <property type="match status" value="1"/>
</dbReference>
<reference evidence="11 12" key="1">
    <citation type="submission" date="2016-01" db="EMBL/GenBank/DDBJ databases">
        <title>Genome sequence of the acidophilic iron oxidising Ferrovum strain Z-31.</title>
        <authorList>
            <person name="Poehlein A."/>
            <person name="Ullrich S.R."/>
            <person name="Schloemann M."/>
            <person name="Muehling M."/>
            <person name="Daniel R."/>
        </authorList>
    </citation>
    <scope>NUCLEOTIDE SEQUENCE [LARGE SCALE GENOMIC DNA]</scope>
    <source>
        <strain evidence="11 12">Z-31</strain>
    </source>
</reference>
<dbReference type="InterPro" id="IPR004517">
    <property type="entry name" value="HisZ"/>
</dbReference>
<keyword evidence="8" id="KW-0028">Amino-acid biosynthesis</keyword>
<protein>
    <recommendedName>
        <fullName evidence="4 8">ATP phosphoribosyltransferase regulatory subunit</fullName>
    </recommendedName>
</protein>
<evidence type="ECO:0000313" key="11">
    <source>
        <dbReference type="EMBL" id="KXW57625.1"/>
    </source>
</evidence>
<feature type="binding site" evidence="9">
    <location>
        <position position="128"/>
    </location>
    <ligand>
        <name>L-histidine</name>
        <dbReference type="ChEBI" id="CHEBI:57595"/>
    </ligand>
</feature>
<comment type="function">
    <text evidence="7 8">Required for the first step of histidine biosynthesis. May allow the feedback regulation of ATP phosphoribosyltransferase activity by histidine.</text>
</comment>
<organism evidence="11 12">
    <name type="scientific">Ferrovum myxofaciens</name>
    <dbReference type="NCBI Taxonomy" id="416213"/>
    <lineage>
        <taxon>Bacteria</taxon>
        <taxon>Pseudomonadati</taxon>
        <taxon>Pseudomonadota</taxon>
        <taxon>Betaproteobacteria</taxon>
        <taxon>Ferrovales</taxon>
        <taxon>Ferrovaceae</taxon>
        <taxon>Ferrovum</taxon>
    </lineage>
</organism>